<evidence type="ECO:0000256" key="1">
    <source>
        <dbReference type="SAM" id="MobiDB-lite"/>
    </source>
</evidence>
<name>A0A0C3Q0Y2_9AGAM</name>
<feature type="non-terminal residue" evidence="2">
    <location>
        <position position="265"/>
    </location>
</feature>
<keyword evidence="3" id="KW-1185">Reference proteome</keyword>
<reference evidence="3" key="2">
    <citation type="submission" date="2015-01" db="EMBL/GenBank/DDBJ databases">
        <title>Evolutionary Origins and Diversification of the Mycorrhizal Mutualists.</title>
        <authorList>
            <consortium name="DOE Joint Genome Institute"/>
            <consortium name="Mycorrhizal Genomics Consortium"/>
            <person name="Kohler A."/>
            <person name="Kuo A."/>
            <person name="Nagy L.G."/>
            <person name="Floudas D."/>
            <person name="Copeland A."/>
            <person name="Barry K.W."/>
            <person name="Cichocki N."/>
            <person name="Veneault-Fourrey C."/>
            <person name="LaButti K."/>
            <person name="Lindquist E.A."/>
            <person name="Lipzen A."/>
            <person name="Lundell T."/>
            <person name="Morin E."/>
            <person name="Murat C."/>
            <person name="Riley R."/>
            <person name="Ohm R."/>
            <person name="Sun H."/>
            <person name="Tunlid A."/>
            <person name="Henrissat B."/>
            <person name="Grigoriev I.V."/>
            <person name="Hibbett D.S."/>
            <person name="Martin F."/>
        </authorList>
    </citation>
    <scope>NUCLEOTIDE SEQUENCE [LARGE SCALE GENOMIC DNA]</scope>
    <source>
        <strain evidence="3">MUT 4182</strain>
    </source>
</reference>
<dbReference type="EMBL" id="KN823848">
    <property type="protein sequence ID" value="KIO15734.1"/>
    <property type="molecule type" value="Genomic_DNA"/>
</dbReference>
<organism evidence="2 3">
    <name type="scientific">Tulasnella calospora MUT 4182</name>
    <dbReference type="NCBI Taxonomy" id="1051891"/>
    <lineage>
        <taxon>Eukaryota</taxon>
        <taxon>Fungi</taxon>
        <taxon>Dikarya</taxon>
        <taxon>Basidiomycota</taxon>
        <taxon>Agaricomycotina</taxon>
        <taxon>Agaricomycetes</taxon>
        <taxon>Cantharellales</taxon>
        <taxon>Tulasnellaceae</taxon>
        <taxon>Tulasnella</taxon>
    </lineage>
</organism>
<protein>
    <submittedName>
        <fullName evidence="2">Uncharacterized protein</fullName>
    </submittedName>
</protein>
<feature type="region of interest" description="Disordered" evidence="1">
    <location>
        <begin position="213"/>
        <end position="265"/>
    </location>
</feature>
<gene>
    <name evidence="2" type="ORF">M407DRAFT_13162</name>
</gene>
<accession>A0A0C3Q0Y2</accession>
<dbReference type="HOGENOM" id="CLU_1051973_0_0_1"/>
<dbReference type="AlphaFoldDB" id="A0A0C3Q0Y2"/>
<proteinExistence type="predicted"/>
<sequence length="265" mass="29417">MFASKTDCNRRRLILIQKTLTQRPNHHPRKTASLSERAVDFFGRIPWHSPTSVASFIHKKQWNKELSTRKTFPAKGMKSGLNRAPQGTSPVVGDIDTLAQERSRDSGSPSGDDENQSSAEEIIDASDAESENRSTCEPPPEAPPRHNKHTKDGKYAYTDADREFVIKYLAWAERTNMSPGSSIYLSMTELMPWHSAGSIQSFVSKIPNILGKRDIPSKGSQRPLGRASFEYRQQQTADIPSAPGTGPRQSEDAEPRTPSGLSIVK</sequence>
<evidence type="ECO:0000313" key="2">
    <source>
        <dbReference type="EMBL" id="KIO15734.1"/>
    </source>
</evidence>
<dbReference type="Proteomes" id="UP000054248">
    <property type="component" value="Unassembled WGS sequence"/>
</dbReference>
<feature type="region of interest" description="Disordered" evidence="1">
    <location>
        <begin position="73"/>
        <end position="92"/>
    </location>
</feature>
<feature type="region of interest" description="Disordered" evidence="1">
    <location>
        <begin position="125"/>
        <end position="154"/>
    </location>
</feature>
<feature type="region of interest" description="Disordered" evidence="1">
    <location>
        <begin position="100"/>
        <end position="119"/>
    </location>
</feature>
<reference evidence="2 3" key="1">
    <citation type="submission" date="2014-04" db="EMBL/GenBank/DDBJ databases">
        <authorList>
            <consortium name="DOE Joint Genome Institute"/>
            <person name="Kuo A."/>
            <person name="Girlanda M."/>
            <person name="Perotto S."/>
            <person name="Kohler A."/>
            <person name="Nagy L.G."/>
            <person name="Floudas D."/>
            <person name="Copeland A."/>
            <person name="Barry K.W."/>
            <person name="Cichocki N."/>
            <person name="Veneault-Fourrey C."/>
            <person name="LaButti K."/>
            <person name="Lindquist E.A."/>
            <person name="Lipzen A."/>
            <person name="Lundell T."/>
            <person name="Morin E."/>
            <person name="Murat C."/>
            <person name="Sun H."/>
            <person name="Tunlid A."/>
            <person name="Henrissat B."/>
            <person name="Grigoriev I.V."/>
            <person name="Hibbett D.S."/>
            <person name="Martin F."/>
            <person name="Nordberg H.P."/>
            <person name="Cantor M.N."/>
            <person name="Hua S.X."/>
        </authorList>
    </citation>
    <scope>NUCLEOTIDE SEQUENCE [LARGE SCALE GENOMIC DNA]</scope>
    <source>
        <strain evidence="2 3">MUT 4182</strain>
    </source>
</reference>
<dbReference type="OrthoDB" id="10510036at2759"/>
<evidence type="ECO:0000313" key="3">
    <source>
        <dbReference type="Proteomes" id="UP000054248"/>
    </source>
</evidence>